<feature type="region of interest" description="Disordered" evidence="1">
    <location>
        <begin position="25"/>
        <end position="66"/>
    </location>
</feature>
<dbReference type="OrthoDB" id="1293395at2759"/>
<sequence length="260" mass="29954">MAKLLLTVAALFFLFALSHARTSSDLPANEINGGDPAGAKLPESRPKPRRPTTTILLPSEKPVDDPATVPEWREIATSKLPESDGATILANEESTEFQHSETVPLTVISFRPVNHHFPRRPFPLSFRHGHRCRHAHRPLPPRFHGGEREHREGEAVSYGDDMLVASSDNMGFDPAFRGGARQIPARWVNIRHGGPRFPFRHEEDMELERPHHHHHRRHHHEHDHREEFEGTEKQPREHKHDHEHHGGGLMRRVRKFLNHF</sequence>
<gene>
    <name evidence="3" type="ORF">D8674_029151</name>
</gene>
<protein>
    <submittedName>
        <fullName evidence="3">Uncharacterized protein</fullName>
    </submittedName>
</protein>
<reference evidence="3 4" key="1">
    <citation type="submission" date="2019-09" db="EMBL/GenBank/DDBJ databases">
        <authorList>
            <person name="Ou C."/>
        </authorList>
    </citation>
    <scope>NUCLEOTIDE SEQUENCE [LARGE SCALE GENOMIC DNA]</scope>
    <source>
        <strain evidence="3">S2</strain>
        <tissue evidence="3">Leaf</tissue>
    </source>
</reference>
<proteinExistence type="predicted"/>
<reference evidence="3 4" key="3">
    <citation type="submission" date="2019-11" db="EMBL/GenBank/DDBJ databases">
        <title>A de novo genome assembly of a pear dwarfing rootstock.</title>
        <authorList>
            <person name="Wang F."/>
            <person name="Wang J."/>
            <person name="Li S."/>
            <person name="Zhang Y."/>
            <person name="Fang M."/>
            <person name="Ma L."/>
            <person name="Zhao Y."/>
            <person name="Jiang S."/>
        </authorList>
    </citation>
    <scope>NUCLEOTIDE SEQUENCE [LARGE SCALE GENOMIC DNA]</scope>
    <source>
        <strain evidence="3">S2</strain>
        <tissue evidence="3">Leaf</tissue>
    </source>
</reference>
<dbReference type="AlphaFoldDB" id="A0A5N5IBU0"/>
<accession>A0A5N5IBU0</accession>
<feature type="signal peptide" evidence="2">
    <location>
        <begin position="1"/>
        <end position="20"/>
    </location>
</feature>
<feature type="chain" id="PRO_5024381633" evidence="2">
    <location>
        <begin position="21"/>
        <end position="260"/>
    </location>
</feature>
<evidence type="ECO:0000256" key="2">
    <source>
        <dbReference type="SAM" id="SignalP"/>
    </source>
</evidence>
<feature type="compositionally biased region" description="Basic and acidic residues" evidence="1">
    <location>
        <begin position="223"/>
        <end position="246"/>
    </location>
</feature>
<name>A0A5N5IBU0_9ROSA</name>
<reference evidence="4" key="2">
    <citation type="submission" date="2019-10" db="EMBL/GenBank/DDBJ databases">
        <title>A de novo genome assembly of a pear dwarfing rootstock.</title>
        <authorList>
            <person name="Wang F."/>
            <person name="Wang J."/>
            <person name="Li S."/>
            <person name="Zhang Y."/>
            <person name="Fang M."/>
            <person name="Ma L."/>
            <person name="Zhao Y."/>
            <person name="Jiang S."/>
        </authorList>
    </citation>
    <scope>NUCLEOTIDE SEQUENCE [LARGE SCALE GENOMIC DNA]</scope>
</reference>
<keyword evidence="4" id="KW-1185">Reference proteome</keyword>
<dbReference type="Proteomes" id="UP000327157">
    <property type="component" value="Chromosome 6"/>
</dbReference>
<keyword evidence="2" id="KW-0732">Signal</keyword>
<evidence type="ECO:0000313" key="4">
    <source>
        <dbReference type="Proteomes" id="UP000327157"/>
    </source>
</evidence>
<feature type="region of interest" description="Disordered" evidence="1">
    <location>
        <begin position="207"/>
        <end position="251"/>
    </location>
</feature>
<organism evidence="3 4">
    <name type="scientific">Pyrus ussuriensis x Pyrus communis</name>
    <dbReference type="NCBI Taxonomy" id="2448454"/>
    <lineage>
        <taxon>Eukaryota</taxon>
        <taxon>Viridiplantae</taxon>
        <taxon>Streptophyta</taxon>
        <taxon>Embryophyta</taxon>
        <taxon>Tracheophyta</taxon>
        <taxon>Spermatophyta</taxon>
        <taxon>Magnoliopsida</taxon>
        <taxon>eudicotyledons</taxon>
        <taxon>Gunneridae</taxon>
        <taxon>Pentapetalae</taxon>
        <taxon>rosids</taxon>
        <taxon>fabids</taxon>
        <taxon>Rosales</taxon>
        <taxon>Rosaceae</taxon>
        <taxon>Amygdaloideae</taxon>
        <taxon>Maleae</taxon>
        <taxon>Pyrus</taxon>
    </lineage>
</organism>
<evidence type="ECO:0000313" key="3">
    <source>
        <dbReference type="EMBL" id="KAB2632904.1"/>
    </source>
</evidence>
<dbReference type="EMBL" id="SMOL01000120">
    <property type="protein sequence ID" value="KAB2632904.1"/>
    <property type="molecule type" value="Genomic_DNA"/>
</dbReference>
<evidence type="ECO:0000256" key="1">
    <source>
        <dbReference type="SAM" id="MobiDB-lite"/>
    </source>
</evidence>
<comment type="caution">
    <text evidence="3">The sequence shown here is derived from an EMBL/GenBank/DDBJ whole genome shotgun (WGS) entry which is preliminary data.</text>
</comment>
<feature type="compositionally biased region" description="Basic residues" evidence="1">
    <location>
        <begin position="210"/>
        <end position="222"/>
    </location>
</feature>